<dbReference type="PROSITE" id="PS51294">
    <property type="entry name" value="HTH_MYB"/>
    <property type="match status" value="1"/>
</dbReference>
<dbReference type="GO" id="GO:0009736">
    <property type="term" value="P:cytokinin-activated signaling pathway"/>
    <property type="evidence" value="ECO:0007669"/>
    <property type="project" value="InterPro"/>
</dbReference>
<dbReference type="InterPro" id="IPR011006">
    <property type="entry name" value="CheY-like_superfamily"/>
</dbReference>
<dbReference type="PANTHER" id="PTHR43874:SF194">
    <property type="entry name" value="TWO-COMPONENT RESPONSE REGULATOR-LIKE APRR4-RELATED"/>
    <property type="match status" value="1"/>
</dbReference>
<dbReference type="InterPro" id="IPR001789">
    <property type="entry name" value="Sig_transdc_resp-reg_receiver"/>
</dbReference>
<comment type="caution">
    <text evidence="8">Lacks conserved residue(s) required for the propagation of feature annotation.</text>
</comment>
<dbReference type="InterPro" id="IPR001005">
    <property type="entry name" value="SANT/Myb"/>
</dbReference>
<dbReference type="PROSITE" id="PS50110">
    <property type="entry name" value="RESPONSE_REGULATORY"/>
    <property type="match status" value="1"/>
</dbReference>
<dbReference type="Gene3D" id="1.10.10.60">
    <property type="entry name" value="Homeodomain-like"/>
    <property type="match status" value="1"/>
</dbReference>
<dbReference type="AlphaFoldDB" id="A0AAU9RJU9"/>
<evidence type="ECO:0000256" key="2">
    <source>
        <dbReference type="ARBA" id="ARBA00022553"/>
    </source>
</evidence>
<organism evidence="13 14">
    <name type="scientific">Thlaspi arvense</name>
    <name type="common">Field penny-cress</name>
    <dbReference type="NCBI Taxonomy" id="13288"/>
    <lineage>
        <taxon>Eukaryota</taxon>
        <taxon>Viridiplantae</taxon>
        <taxon>Streptophyta</taxon>
        <taxon>Embryophyta</taxon>
        <taxon>Tracheophyta</taxon>
        <taxon>Spermatophyta</taxon>
        <taxon>Magnoliopsida</taxon>
        <taxon>eudicotyledons</taxon>
        <taxon>Gunneridae</taxon>
        <taxon>Pentapetalae</taxon>
        <taxon>rosids</taxon>
        <taxon>malvids</taxon>
        <taxon>Brassicales</taxon>
        <taxon>Brassicaceae</taxon>
        <taxon>Thlaspideae</taxon>
        <taxon>Thlaspi</taxon>
    </lineage>
</organism>
<dbReference type="InterPro" id="IPR045279">
    <property type="entry name" value="ARR-like"/>
</dbReference>
<evidence type="ECO:0000256" key="1">
    <source>
        <dbReference type="ARBA" id="ARBA00004123"/>
    </source>
</evidence>
<dbReference type="FunFam" id="1.10.10.60:FF:000007">
    <property type="entry name" value="Two-component response regulator"/>
    <property type="match status" value="1"/>
</dbReference>
<feature type="compositionally biased region" description="Basic and acidic residues" evidence="10">
    <location>
        <begin position="1"/>
        <end position="11"/>
    </location>
</feature>
<dbReference type="InterPro" id="IPR006447">
    <property type="entry name" value="Myb_dom_plants"/>
</dbReference>
<evidence type="ECO:0000256" key="4">
    <source>
        <dbReference type="ARBA" id="ARBA00023015"/>
    </source>
</evidence>
<sequence length="488" mass="55949">MAEKWDHRDFPACDDGGSPNRDHQNSFSGKFPEGLRVLVFDEDPQYLSLLEKHLQEFQYRVTRCNEEERAVYLLRNHTNRFDIAIIEAENSNGDRFRLISEIGSEMDLPIIIMSKDDSVESVINWMRNGVCDYLIKPIRPEDLRLIFKHVVKKIQVRRSVAVAGEAAEENAAGENSSSVGDSTIRNPNKRKRGIFLDGQVNEEDHDRDRDSTTKKRRVVWDEKLHNKFIEAVQYLGNNEKAVPKKILERMNVDGITRENVASHLQKYRLNMKKLNDQNEGVERNRVLITPQERGMYGGEGATEFYRGRNVQFPTHHMNNIPQLSSVQQQSTSPNLMTQLISPLGHRHLDDVSVVLSGRNLVMTHQHHHHHHHQTSDYACNGEKSPTYNDDELGFSSLTSLFTQNSEDMSLFHLQDPVMLPNDNQLSANPQLMMNVHDTHEPSMLHIPSFPSSFTHSSFIDQKDTIKMVDVSGGFSYNNSYSVDSNMLT</sequence>
<evidence type="ECO:0000259" key="11">
    <source>
        <dbReference type="PROSITE" id="PS50110"/>
    </source>
</evidence>
<evidence type="ECO:0000256" key="5">
    <source>
        <dbReference type="ARBA" id="ARBA00023159"/>
    </source>
</evidence>
<comment type="subcellular location">
    <subcellularLocation>
        <location evidence="1">Nucleus</location>
    </subcellularLocation>
</comment>
<evidence type="ECO:0000256" key="8">
    <source>
        <dbReference type="PROSITE-ProRule" id="PRU00169"/>
    </source>
</evidence>
<evidence type="ECO:0000256" key="7">
    <source>
        <dbReference type="ARBA" id="ARBA00023242"/>
    </source>
</evidence>
<evidence type="ECO:0008006" key="15">
    <source>
        <dbReference type="Google" id="ProtNLM"/>
    </source>
</evidence>
<feature type="compositionally biased region" description="Basic and acidic residues" evidence="10">
    <location>
        <begin position="202"/>
        <end position="214"/>
    </location>
</feature>
<dbReference type="NCBIfam" id="TIGR01557">
    <property type="entry name" value="myb_SHAQKYF"/>
    <property type="match status" value="1"/>
</dbReference>
<dbReference type="Gene3D" id="3.40.50.2300">
    <property type="match status" value="1"/>
</dbReference>
<evidence type="ECO:0000256" key="9">
    <source>
        <dbReference type="SAM" id="Coils"/>
    </source>
</evidence>
<feature type="domain" description="Response regulatory" evidence="11">
    <location>
        <begin position="36"/>
        <end position="151"/>
    </location>
</feature>
<dbReference type="Proteomes" id="UP000836841">
    <property type="component" value="Chromosome 2"/>
</dbReference>
<accession>A0AAU9RJU9</accession>
<dbReference type="Pfam" id="PF00072">
    <property type="entry name" value="Response_reg"/>
    <property type="match status" value="1"/>
</dbReference>
<feature type="region of interest" description="Disordered" evidence="10">
    <location>
        <begin position="1"/>
        <end position="26"/>
    </location>
</feature>
<evidence type="ECO:0000313" key="13">
    <source>
        <dbReference type="EMBL" id="CAH2044647.1"/>
    </source>
</evidence>
<evidence type="ECO:0000256" key="6">
    <source>
        <dbReference type="ARBA" id="ARBA00023163"/>
    </source>
</evidence>
<feature type="domain" description="HTH myb-type" evidence="12">
    <location>
        <begin position="212"/>
        <end position="272"/>
    </location>
</feature>
<keyword evidence="6" id="KW-0804">Transcription</keyword>
<dbReference type="CDD" id="cd17584">
    <property type="entry name" value="REC_typeB_ARR-like"/>
    <property type="match status" value="1"/>
</dbReference>
<dbReference type="GO" id="GO:0000160">
    <property type="term" value="P:phosphorelay signal transduction system"/>
    <property type="evidence" value="ECO:0007669"/>
    <property type="project" value="UniProtKB-KW"/>
</dbReference>
<keyword evidence="9" id="KW-0175">Coiled coil</keyword>
<dbReference type="SUPFAM" id="SSF52172">
    <property type="entry name" value="CheY-like"/>
    <property type="match status" value="1"/>
</dbReference>
<feature type="region of interest" description="Disordered" evidence="10">
    <location>
        <begin position="165"/>
        <end position="214"/>
    </location>
</feature>
<dbReference type="Pfam" id="PF00249">
    <property type="entry name" value="Myb_DNA-binding"/>
    <property type="match status" value="1"/>
</dbReference>
<dbReference type="InterPro" id="IPR017930">
    <property type="entry name" value="Myb_dom"/>
</dbReference>
<keyword evidence="7" id="KW-0539">Nucleus</keyword>
<feature type="compositionally biased region" description="Low complexity" evidence="10">
    <location>
        <begin position="165"/>
        <end position="179"/>
    </location>
</feature>
<gene>
    <name evidence="13" type="ORF">TAV2_LOCUS7986</name>
</gene>
<keyword evidence="4" id="KW-0805">Transcription regulation</keyword>
<dbReference type="GO" id="GO:0003677">
    <property type="term" value="F:DNA binding"/>
    <property type="evidence" value="ECO:0007669"/>
    <property type="project" value="InterPro"/>
</dbReference>
<proteinExistence type="predicted"/>
<keyword evidence="2" id="KW-0597">Phosphoprotein</keyword>
<protein>
    <recommendedName>
        <fullName evidence="15">Two-component response regulator</fullName>
    </recommendedName>
</protein>
<keyword evidence="14" id="KW-1185">Reference proteome</keyword>
<dbReference type="InterPro" id="IPR009057">
    <property type="entry name" value="Homeodomain-like_sf"/>
</dbReference>
<dbReference type="EMBL" id="OU466858">
    <property type="protein sequence ID" value="CAH2044647.1"/>
    <property type="molecule type" value="Genomic_DNA"/>
</dbReference>
<dbReference type="SUPFAM" id="SSF46689">
    <property type="entry name" value="Homeodomain-like"/>
    <property type="match status" value="1"/>
</dbReference>
<keyword evidence="5" id="KW-0010">Activator</keyword>
<evidence type="ECO:0000313" key="14">
    <source>
        <dbReference type="Proteomes" id="UP000836841"/>
    </source>
</evidence>
<reference evidence="13 14" key="1">
    <citation type="submission" date="2022-03" db="EMBL/GenBank/DDBJ databases">
        <authorList>
            <person name="Nunn A."/>
            <person name="Chopra R."/>
            <person name="Nunn A."/>
            <person name="Contreras Garrido A."/>
        </authorList>
    </citation>
    <scope>NUCLEOTIDE SEQUENCE [LARGE SCALE GENOMIC DNA]</scope>
</reference>
<evidence type="ECO:0000256" key="10">
    <source>
        <dbReference type="SAM" id="MobiDB-lite"/>
    </source>
</evidence>
<name>A0AAU9RJU9_THLAR</name>
<keyword evidence="3" id="KW-0902">Two-component regulatory system</keyword>
<dbReference type="SMART" id="SM00448">
    <property type="entry name" value="REC"/>
    <property type="match status" value="1"/>
</dbReference>
<dbReference type="GO" id="GO:0005634">
    <property type="term" value="C:nucleus"/>
    <property type="evidence" value="ECO:0007669"/>
    <property type="project" value="UniProtKB-SubCell"/>
</dbReference>
<dbReference type="PANTHER" id="PTHR43874">
    <property type="entry name" value="TWO-COMPONENT RESPONSE REGULATOR"/>
    <property type="match status" value="1"/>
</dbReference>
<evidence type="ECO:0000259" key="12">
    <source>
        <dbReference type="PROSITE" id="PS51294"/>
    </source>
</evidence>
<feature type="coiled-coil region" evidence="9">
    <location>
        <begin position="257"/>
        <end position="284"/>
    </location>
</feature>
<evidence type="ECO:0000256" key="3">
    <source>
        <dbReference type="ARBA" id="ARBA00023012"/>
    </source>
</evidence>